<evidence type="ECO:0000313" key="5">
    <source>
        <dbReference type="Proteomes" id="UP000183995"/>
    </source>
</evidence>
<dbReference type="GO" id="GO:0015074">
    <property type="term" value="P:DNA integration"/>
    <property type="evidence" value="ECO:0007669"/>
    <property type="project" value="InterPro"/>
</dbReference>
<dbReference type="InterPro" id="IPR011010">
    <property type="entry name" value="DNA_brk_join_enz"/>
</dbReference>
<dbReference type="RefSeq" id="WP_073076643.1">
    <property type="nucleotide sequence ID" value="NZ_FQXV01000003.1"/>
</dbReference>
<dbReference type="InterPro" id="IPR050090">
    <property type="entry name" value="Tyrosine_recombinase_XerCD"/>
</dbReference>
<gene>
    <name evidence="4" type="ORF">SAMN02745823_01082</name>
</gene>
<dbReference type="STRING" id="1123282.SAMN02745823_01082"/>
<protein>
    <submittedName>
        <fullName evidence="4">Phage integrase family protein</fullName>
    </submittedName>
</protein>
<evidence type="ECO:0000313" key="4">
    <source>
        <dbReference type="EMBL" id="SHH82888.1"/>
    </source>
</evidence>
<proteinExistence type="predicted"/>
<dbReference type="OrthoDB" id="111144at2"/>
<keyword evidence="5" id="KW-1185">Reference proteome</keyword>
<name>A0A1M5W629_9FIRM</name>
<dbReference type="PANTHER" id="PTHR30349">
    <property type="entry name" value="PHAGE INTEGRASE-RELATED"/>
    <property type="match status" value="1"/>
</dbReference>
<evidence type="ECO:0000259" key="3">
    <source>
        <dbReference type="PROSITE" id="PS51898"/>
    </source>
</evidence>
<dbReference type="PANTHER" id="PTHR30349:SF64">
    <property type="entry name" value="PROPHAGE INTEGRASE INTD-RELATED"/>
    <property type="match status" value="1"/>
</dbReference>
<dbReference type="GO" id="GO:0006310">
    <property type="term" value="P:DNA recombination"/>
    <property type="evidence" value="ECO:0007669"/>
    <property type="project" value="UniProtKB-KW"/>
</dbReference>
<keyword evidence="1" id="KW-0233">DNA recombination</keyword>
<dbReference type="PROSITE" id="PS51898">
    <property type="entry name" value="TYR_RECOMBINASE"/>
    <property type="match status" value="1"/>
</dbReference>
<dbReference type="InterPro" id="IPR013762">
    <property type="entry name" value="Integrase-like_cat_sf"/>
</dbReference>
<evidence type="ECO:0000256" key="1">
    <source>
        <dbReference type="ARBA" id="ARBA00023172"/>
    </source>
</evidence>
<accession>A0A1M5W629</accession>
<sequence length="206" mass="22811">MARSATTDTNKKNRRGNGEGTIHQKPNGKWMAQALLGYKPDGPPKTNAGYRKIAVPQAVLDVIAEWKLYVLTLPKAEQMLDTKNAVFASTTTGGYRTYQGFRASYRHFLRRHNLDDESLNLHRYRHTYATMLLETGINPRVVQKLIGHSNISTTLGTYSHVAGEVYENVASGLETTFDKLMDGSYTPTLGTAEAASTAFRLLGGEK</sequence>
<dbReference type="EMBL" id="FQXV01000003">
    <property type="protein sequence ID" value="SHH82888.1"/>
    <property type="molecule type" value="Genomic_DNA"/>
</dbReference>
<organism evidence="4 5">
    <name type="scientific">Sporobacter termitidis DSM 10068</name>
    <dbReference type="NCBI Taxonomy" id="1123282"/>
    <lineage>
        <taxon>Bacteria</taxon>
        <taxon>Bacillati</taxon>
        <taxon>Bacillota</taxon>
        <taxon>Clostridia</taxon>
        <taxon>Eubacteriales</taxon>
        <taxon>Oscillospiraceae</taxon>
        <taxon>Sporobacter</taxon>
    </lineage>
</organism>
<dbReference type="GO" id="GO:0003677">
    <property type="term" value="F:DNA binding"/>
    <property type="evidence" value="ECO:0007669"/>
    <property type="project" value="InterPro"/>
</dbReference>
<dbReference type="Gene3D" id="1.10.443.10">
    <property type="entry name" value="Intergrase catalytic core"/>
    <property type="match status" value="1"/>
</dbReference>
<dbReference type="Pfam" id="PF00589">
    <property type="entry name" value="Phage_integrase"/>
    <property type="match status" value="1"/>
</dbReference>
<feature type="region of interest" description="Disordered" evidence="2">
    <location>
        <begin position="1"/>
        <end position="25"/>
    </location>
</feature>
<dbReference type="AlphaFoldDB" id="A0A1M5W629"/>
<feature type="domain" description="Tyr recombinase" evidence="3">
    <location>
        <begin position="1"/>
        <end position="171"/>
    </location>
</feature>
<reference evidence="4 5" key="1">
    <citation type="submission" date="2016-11" db="EMBL/GenBank/DDBJ databases">
        <authorList>
            <person name="Jaros S."/>
            <person name="Januszkiewicz K."/>
            <person name="Wedrychowicz H."/>
        </authorList>
    </citation>
    <scope>NUCLEOTIDE SEQUENCE [LARGE SCALE GENOMIC DNA]</scope>
    <source>
        <strain evidence="4 5">DSM 10068</strain>
    </source>
</reference>
<evidence type="ECO:0000256" key="2">
    <source>
        <dbReference type="SAM" id="MobiDB-lite"/>
    </source>
</evidence>
<dbReference type="InterPro" id="IPR002104">
    <property type="entry name" value="Integrase_catalytic"/>
</dbReference>
<dbReference type="SUPFAM" id="SSF56349">
    <property type="entry name" value="DNA breaking-rejoining enzymes"/>
    <property type="match status" value="1"/>
</dbReference>
<dbReference type="Proteomes" id="UP000183995">
    <property type="component" value="Unassembled WGS sequence"/>
</dbReference>